<evidence type="ECO:0000313" key="2">
    <source>
        <dbReference type="EMBL" id="CDW89752.1"/>
    </source>
</evidence>
<dbReference type="SUPFAM" id="SSF56784">
    <property type="entry name" value="HAD-like"/>
    <property type="match status" value="1"/>
</dbReference>
<gene>
    <name evidence="2" type="primary">Contig13808.g14727</name>
    <name evidence="2" type="ORF">STYLEM_18889</name>
</gene>
<dbReference type="Gene3D" id="3.40.50.1000">
    <property type="entry name" value="HAD superfamily/HAD-like"/>
    <property type="match status" value="1"/>
</dbReference>
<dbReference type="InParanoid" id="A0A078B8Z8"/>
<feature type="domain" description="FCP1 homology" evidence="1">
    <location>
        <begin position="618"/>
        <end position="768"/>
    </location>
</feature>
<name>A0A078B8Z8_STYLE</name>
<protein>
    <submittedName>
        <fullName evidence="2">Nli interacting factor-like phosphatase family protein</fullName>
    </submittedName>
</protein>
<dbReference type="PROSITE" id="PS50969">
    <property type="entry name" value="FCP1"/>
    <property type="match status" value="1"/>
</dbReference>
<dbReference type="EMBL" id="CCKQ01017853">
    <property type="protein sequence ID" value="CDW89752.1"/>
    <property type="molecule type" value="Genomic_DNA"/>
</dbReference>
<dbReference type="InterPro" id="IPR036412">
    <property type="entry name" value="HAD-like_sf"/>
</dbReference>
<organism evidence="2 3">
    <name type="scientific">Stylonychia lemnae</name>
    <name type="common">Ciliate</name>
    <dbReference type="NCBI Taxonomy" id="5949"/>
    <lineage>
        <taxon>Eukaryota</taxon>
        <taxon>Sar</taxon>
        <taxon>Alveolata</taxon>
        <taxon>Ciliophora</taxon>
        <taxon>Intramacronucleata</taxon>
        <taxon>Spirotrichea</taxon>
        <taxon>Stichotrichia</taxon>
        <taxon>Sporadotrichida</taxon>
        <taxon>Oxytrichidae</taxon>
        <taxon>Stylonychinae</taxon>
        <taxon>Stylonychia</taxon>
    </lineage>
</organism>
<dbReference type="CDD" id="cd07521">
    <property type="entry name" value="HAD_FCP1-like"/>
    <property type="match status" value="1"/>
</dbReference>
<dbReference type="SMART" id="SM00577">
    <property type="entry name" value="CPDc"/>
    <property type="match status" value="1"/>
</dbReference>
<dbReference type="OrthoDB" id="277011at2759"/>
<dbReference type="InterPro" id="IPR023214">
    <property type="entry name" value="HAD_sf"/>
</dbReference>
<dbReference type="InterPro" id="IPR050365">
    <property type="entry name" value="TIM50"/>
</dbReference>
<evidence type="ECO:0000259" key="1">
    <source>
        <dbReference type="PROSITE" id="PS50969"/>
    </source>
</evidence>
<reference evidence="2 3" key="1">
    <citation type="submission" date="2014-06" db="EMBL/GenBank/DDBJ databases">
        <authorList>
            <person name="Swart Estienne"/>
        </authorList>
    </citation>
    <scope>NUCLEOTIDE SEQUENCE [LARGE SCALE GENOMIC DNA]</scope>
    <source>
        <strain evidence="2 3">130c</strain>
    </source>
</reference>
<dbReference type="Proteomes" id="UP000039865">
    <property type="component" value="Unassembled WGS sequence"/>
</dbReference>
<sequence>MNTSNLTYRQQQHNVPKLIKIDPFKQDDEAVNDEEFDNNYVSSIVIEREAPLPTYFSNQRDSKKYKAEKDVKVSFLEDNDSTYWERSSQLDECKFQFQINTMGLMSQRVRWLKQQRGLSFELFANVKSYQQQQQQQQSEYYHFHKNSQESQQFGGRELKVLNDSTQMTNMKSKTSGNILVQCKSCDQSKVPLTDENIRNSQQTTSRSTAIENSIINDQICDDCFRQNKLNSIGSSRRKCKRTRVSIIKLVNKPGISPTNQKVEINQVAKKECFEDPEPKAPISSFCSESTEFNEYVHYYPEDSSIEIVQVTEEDKEPIVNEIEQVISQSEENKLHAILKRNLGQLSPQSEFKKNDRIYDIINQVQIQGSILDRLKKSDGEKDSANVSLTSSQQSISFNQNEAFVKLFKDIKLKLSLRYSSTLQLTAISIIGYIISSDVHALMLDKLRSLAYHVHQNMIVIIQFILDRFNQEQVSQNVWLIKLQKLLSESPISLQLQRSRDRIVMISDNNMIIKTLLDCILQKSFQDRHNIQNKENYDIFMNPIFDASFEVLNKIDFLNFKQCKNIIGKSLRSDFSEIEMKIEQEALNRSNNVQTANDYRVRVDDDLPLVEAPYLKVPVLNKKYTLVLDMDETLIHCHEVSETEVELRVRPGAEEFLKNMSKYYEIIIFTNAQQDYADWALSHLDTKSCIDQRFYRQHAVPLSTEENCQQAFYVKDISRIGRDISKMIIVDNIAENYRLQPENGIFIKTWEEDPYDSALHELGPLLEAIAQSNFSDVRDALRIFRDYMMKQLASGNPNPTQGISQKLKEIFNKQNRILEKENSSGIHHK</sequence>
<proteinExistence type="predicted"/>
<dbReference type="FunFam" id="3.40.50.1000:FF:000184">
    <property type="entry name" value="Uncharacterized protein"/>
    <property type="match status" value="1"/>
</dbReference>
<evidence type="ECO:0000313" key="3">
    <source>
        <dbReference type="Proteomes" id="UP000039865"/>
    </source>
</evidence>
<dbReference type="Pfam" id="PF03031">
    <property type="entry name" value="NIF"/>
    <property type="match status" value="1"/>
</dbReference>
<dbReference type="InterPro" id="IPR004274">
    <property type="entry name" value="FCP1_dom"/>
</dbReference>
<accession>A0A078B8Z8</accession>
<dbReference type="AlphaFoldDB" id="A0A078B8Z8"/>
<dbReference type="PANTHER" id="PTHR12210">
    <property type="entry name" value="DULLARD PROTEIN PHOSPHATASE"/>
    <property type="match status" value="1"/>
</dbReference>
<keyword evidence="3" id="KW-1185">Reference proteome</keyword>